<evidence type="ECO:0000313" key="3">
    <source>
        <dbReference type="Proteomes" id="UP001065174"/>
    </source>
</evidence>
<feature type="transmembrane region" description="Helical" evidence="1">
    <location>
        <begin position="175"/>
        <end position="195"/>
    </location>
</feature>
<sequence length="243" mass="27704">MIILSLKLLLAHLIGDFLLQPNHWVKDKETKQHKSKYLYWHIAIHAATLLVLLSFNRSYLFAITIIVSSHYLIDLTKIKLSTLLNARVLFFADQTLHLLVLALVIHWQEPYSIDINKLLSEEVLLLAVALLTVTIVTSVIMKIIIAKWQLDEAETIPNQQSLDQAGKYIGMLERLFVFGFIVANQWQAIGFLLAAKSVFRFGDLSKSKDRKLTEYILIGTLLSFGFAMLTGLCYNYLRALILS</sequence>
<gene>
    <name evidence="2" type="ORF">N6H18_14835</name>
</gene>
<feature type="transmembrane region" description="Helical" evidence="1">
    <location>
        <begin position="88"/>
        <end position="108"/>
    </location>
</feature>
<accession>A0ABY6CM83</accession>
<feature type="transmembrane region" description="Helical" evidence="1">
    <location>
        <begin position="123"/>
        <end position="145"/>
    </location>
</feature>
<evidence type="ECO:0000313" key="2">
    <source>
        <dbReference type="EMBL" id="UXP31623.1"/>
    </source>
</evidence>
<dbReference type="EMBL" id="CP106679">
    <property type="protein sequence ID" value="UXP31623.1"/>
    <property type="molecule type" value="Genomic_DNA"/>
</dbReference>
<keyword evidence="1" id="KW-0472">Membrane</keyword>
<organism evidence="2 3">
    <name type="scientific">Reichenbachiella agarivorans</name>
    <dbReference type="NCBI Taxonomy" id="2979464"/>
    <lineage>
        <taxon>Bacteria</taxon>
        <taxon>Pseudomonadati</taxon>
        <taxon>Bacteroidota</taxon>
        <taxon>Cytophagia</taxon>
        <taxon>Cytophagales</taxon>
        <taxon>Reichenbachiellaceae</taxon>
        <taxon>Reichenbachiella</taxon>
    </lineage>
</organism>
<proteinExistence type="predicted"/>
<dbReference type="RefSeq" id="WP_262309062.1">
    <property type="nucleotide sequence ID" value="NZ_CP106679.1"/>
</dbReference>
<evidence type="ECO:0000256" key="1">
    <source>
        <dbReference type="SAM" id="Phobius"/>
    </source>
</evidence>
<dbReference type="InterPro" id="IPR021737">
    <property type="entry name" value="Phage_phiKZ_Orf197"/>
</dbReference>
<protein>
    <submittedName>
        <fullName evidence="2">DUF3307 domain-containing protein</fullName>
    </submittedName>
</protein>
<name>A0ABY6CM83_9BACT</name>
<keyword evidence="1" id="KW-1133">Transmembrane helix</keyword>
<dbReference type="Pfam" id="PF11750">
    <property type="entry name" value="DUF3307"/>
    <property type="match status" value="1"/>
</dbReference>
<keyword evidence="3" id="KW-1185">Reference proteome</keyword>
<feature type="transmembrane region" description="Helical" evidence="1">
    <location>
        <begin position="215"/>
        <end position="237"/>
    </location>
</feature>
<feature type="transmembrane region" description="Helical" evidence="1">
    <location>
        <begin position="37"/>
        <end position="53"/>
    </location>
</feature>
<reference evidence="2" key="1">
    <citation type="submission" date="2022-09" db="EMBL/GenBank/DDBJ databases">
        <title>Comparative genomics and taxonomic characterization of three novel marine species of genus Reichenbachiella exhibiting antioxidant and polysaccharide degradation activities.</title>
        <authorList>
            <person name="Muhammad N."/>
            <person name="Lee Y.-J."/>
            <person name="Ko J."/>
            <person name="Kim S.-G."/>
        </authorList>
    </citation>
    <scope>NUCLEOTIDE SEQUENCE</scope>
    <source>
        <strain evidence="2">BKB1-1</strain>
    </source>
</reference>
<keyword evidence="1" id="KW-0812">Transmembrane</keyword>
<dbReference type="Proteomes" id="UP001065174">
    <property type="component" value="Chromosome"/>
</dbReference>